<keyword evidence="5" id="KW-1185">Reference proteome</keyword>
<feature type="region of interest" description="Disordered" evidence="1">
    <location>
        <begin position="196"/>
        <end position="223"/>
    </location>
</feature>
<evidence type="ECO:0000259" key="3">
    <source>
        <dbReference type="Pfam" id="PF07811"/>
    </source>
</evidence>
<dbReference type="Proteomes" id="UP000199206">
    <property type="component" value="Unassembled WGS sequence"/>
</dbReference>
<dbReference type="AlphaFoldDB" id="A0A1H8EXR1"/>
<accession>A0A1H8EXR1</accession>
<feature type="domain" description="TadE-like" evidence="3">
    <location>
        <begin position="14"/>
        <end position="55"/>
    </location>
</feature>
<sequence length="223" mass="23649">MSRFLGRICTSDSGVALIEFAIVLPVFVTLSLGGAELANYATTRMRISQLALQIADNAARIGTGSPLVAKTISESDINDLFVGSQLASNGLDLKTNGRVILSDLEPMANPNTSGKFKIVWQRCYGTKIHSSSYGVAGATDLSGIGPASRQVTALDDNATMFVEVYYRYKPLISTRWTPAADMVEIASMSVRDRRDLSSDAGSGSSATHPDGVYKVAGVTPSTC</sequence>
<dbReference type="STRING" id="1166340.SAMN05192583_2336"/>
<dbReference type="EMBL" id="FOCF01000005">
    <property type="protein sequence ID" value="SEN23934.1"/>
    <property type="molecule type" value="Genomic_DNA"/>
</dbReference>
<organism evidence="4 5">
    <name type="scientific">Sphingomonas gellani</name>
    <dbReference type="NCBI Taxonomy" id="1166340"/>
    <lineage>
        <taxon>Bacteria</taxon>
        <taxon>Pseudomonadati</taxon>
        <taxon>Pseudomonadota</taxon>
        <taxon>Alphaproteobacteria</taxon>
        <taxon>Sphingomonadales</taxon>
        <taxon>Sphingomonadaceae</taxon>
        <taxon>Sphingomonas</taxon>
    </lineage>
</organism>
<feature type="transmembrane region" description="Helical" evidence="2">
    <location>
        <begin position="20"/>
        <end position="41"/>
    </location>
</feature>
<keyword evidence="2" id="KW-0472">Membrane</keyword>
<protein>
    <submittedName>
        <fullName evidence="4">Flp pilus assembly protein TadG</fullName>
    </submittedName>
</protein>
<keyword evidence="2" id="KW-1133">Transmembrane helix</keyword>
<evidence type="ECO:0000256" key="2">
    <source>
        <dbReference type="SAM" id="Phobius"/>
    </source>
</evidence>
<evidence type="ECO:0000313" key="4">
    <source>
        <dbReference type="EMBL" id="SEN23934.1"/>
    </source>
</evidence>
<reference evidence="5" key="1">
    <citation type="submission" date="2016-10" db="EMBL/GenBank/DDBJ databases">
        <authorList>
            <person name="Varghese N."/>
            <person name="Submissions S."/>
        </authorList>
    </citation>
    <scope>NUCLEOTIDE SEQUENCE [LARGE SCALE GENOMIC DNA]</scope>
    <source>
        <strain evidence="5">S6-262</strain>
    </source>
</reference>
<dbReference type="Pfam" id="PF07811">
    <property type="entry name" value="TadE"/>
    <property type="match status" value="1"/>
</dbReference>
<evidence type="ECO:0000256" key="1">
    <source>
        <dbReference type="SAM" id="MobiDB-lite"/>
    </source>
</evidence>
<gene>
    <name evidence="4" type="ORF">SAMN05192583_2336</name>
</gene>
<keyword evidence="2" id="KW-0812">Transmembrane</keyword>
<name>A0A1H8EXR1_9SPHN</name>
<dbReference type="InterPro" id="IPR012495">
    <property type="entry name" value="TadE-like_dom"/>
</dbReference>
<evidence type="ECO:0000313" key="5">
    <source>
        <dbReference type="Proteomes" id="UP000199206"/>
    </source>
</evidence>
<proteinExistence type="predicted"/>